<dbReference type="RefSeq" id="WP_382417540.1">
    <property type="nucleotide sequence ID" value="NZ_AP031500.1"/>
</dbReference>
<reference evidence="2" key="1">
    <citation type="journal article" date="2019" name="Int. J. Syst. Evol. Microbiol.">
        <title>The Global Catalogue of Microorganisms (GCM) 10K type strain sequencing project: providing services to taxonomists for standard genome sequencing and annotation.</title>
        <authorList>
            <consortium name="The Broad Institute Genomics Platform"/>
            <consortium name="The Broad Institute Genome Sequencing Center for Infectious Disease"/>
            <person name="Wu L."/>
            <person name="Ma J."/>
        </authorList>
    </citation>
    <scope>NUCLEOTIDE SEQUENCE [LARGE SCALE GENOMIC DNA]</scope>
    <source>
        <strain evidence="2">KCTC 52141</strain>
    </source>
</reference>
<gene>
    <name evidence="1" type="ORF">ACFOEB_14115</name>
</gene>
<dbReference type="Pfam" id="PF06097">
    <property type="entry name" value="DUF945"/>
    <property type="match status" value="1"/>
</dbReference>
<organism evidence="1 2">
    <name type="scientific">Gilvimarinus japonicus</name>
    <dbReference type="NCBI Taxonomy" id="1796469"/>
    <lineage>
        <taxon>Bacteria</taxon>
        <taxon>Pseudomonadati</taxon>
        <taxon>Pseudomonadota</taxon>
        <taxon>Gammaproteobacteria</taxon>
        <taxon>Cellvibrionales</taxon>
        <taxon>Cellvibrionaceae</taxon>
        <taxon>Gilvimarinus</taxon>
    </lineage>
</organism>
<protein>
    <submittedName>
        <fullName evidence="1">DUF945 family protein</fullName>
    </submittedName>
</protein>
<dbReference type="InterPro" id="IPR010352">
    <property type="entry name" value="DUF945"/>
</dbReference>
<evidence type="ECO:0000313" key="2">
    <source>
        <dbReference type="Proteomes" id="UP001595548"/>
    </source>
</evidence>
<proteinExistence type="predicted"/>
<comment type="caution">
    <text evidence="1">The sequence shown here is derived from an EMBL/GenBank/DDBJ whole genome shotgun (WGS) entry which is preliminary data.</text>
</comment>
<dbReference type="Proteomes" id="UP001595548">
    <property type="component" value="Unassembled WGS sequence"/>
</dbReference>
<evidence type="ECO:0000313" key="1">
    <source>
        <dbReference type="EMBL" id="MFC3156343.1"/>
    </source>
</evidence>
<dbReference type="EMBL" id="JBHRTL010000030">
    <property type="protein sequence ID" value="MFC3156343.1"/>
    <property type="molecule type" value="Genomic_DNA"/>
</dbReference>
<accession>A0ABV7HU97</accession>
<keyword evidence="2" id="KW-1185">Reference proteome</keyword>
<sequence>MKKILGLILVVLAYVGLSYYSGMVGEQYIKDQVELNRIQANNANISLDVANYQRGVFKSSFDFSAQTNAEQFDLESATVDSKAEVFHGPVIFADGLKFGWFYARTENALTTSDSDVNALLATILPQGLGRLSMLGEYGGSYDASWRTDVIAFQDENGQFNVAGLDVHSTGSFDSLDSSSTITTGDISARSSDGMELAVTPIHGELDVEFIAPQVPLSSGRMQVDTITITSAEGQQSVVNNLEFVQRQRVENDKVDTKVRMSVASVAGAMPMSNLYYEVEFNQVSQAAIAAWAELSPKLQTADDFSAYEQELNDALALLLHKDLALRMASGGEAMGGYVNTKLDLNYVPPVGGRTIASLTTADEYLKLIKGSGQVVISKEIMNGTPLMFLLSPYMDTYIVQQGDEYVVNARISDGKLWVGDTPIDLTPIVAAYLAQ</sequence>
<name>A0ABV7HU97_9GAMM</name>